<gene>
    <name evidence="1" type="ORF">K1X11_009115</name>
</gene>
<dbReference type="InterPro" id="IPR013406">
    <property type="entry name" value="CHP02574_addiction_mod"/>
</dbReference>
<evidence type="ECO:0000313" key="2">
    <source>
        <dbReference type="Proteomes" id="UP000738431"/>
    </source>
</evidence>
<evidence type="ECO:0000313" key="1">
    <source>
        <dbReference type="EMBL" id="WRQ89567.1"/>
    </source>
</evidence>
<name>A0ABZ1CDS5_9BACT</name>
<accession>A0ABZ1CDS5</accession>
<dbReference type="EMBL" id="CP139781">
    <property type="protein sequence ID" value="WRQ89567.1"/>
    <property type="molecule type" value="Genomic_DNA"/>
</dbReference>
<organism evidence="1 2">
    <name type="scientific">Actomonas aquatica</name>
    <dbReference type="NCBI Taxonomy" id="2866162"/>
    <lineage>
        <taxon>Bacteria</taxon>
        <taxon>Pseudomonadati</taxon>
        <taxon>Verrucomicrobiota</taxon>
        <taxon>Opitutia</taxon>
        <taxon>Opitutales</taxon>
        <taxon>Opitutaceae</taxon>
        <taxon>Actomonas</taxon>
    </lineage>
</organism>
<dbReference type="Pfam" id="PF09720">
    <property type="entry name" value="Unstab_antitox"/>
    <property type="match status" value="1"/>
</dbReference>
<protein>
    <submittedName>
        <fullName evidence="1">Addiction module protein</fullName>
    </submittedName>
</protein>
<proteinExistence type="predicted"/>
<dbReference type="Proteomes" id="UP000738431">
    <property type="component" value="Chromosome"/>
</dbReference>
<keyword evidence="2" id="KW-1185">Reference proteome</keyword>
<sequence length="77" mass="8266">MSSTVEQLAADALGLPADGRALLVEKLLASLAEQTDPTVQRLHLAEVRRRRAAARDGSTEMIAGEDALRRARAALDE</sequence>
<reference evidence="1 2" key="1">
    <citation type="submission" date="2023-12" db="EMBL/GenBank/DDBJ databases">
        <title>Description of an unclassified Opitutus bacterium of Verrucomicrobiota.</title>
        <authorList>
            <person name="Zhang D.-F."/>
        </authorList>
    </citation>
    <scope>NUCLEOTIDE SEQUENCE [LARGE SCALE GENOMIC DNA]</scope>
    <source>
        <strain evidence="1 2">WL0086</strain>
    </source>
</reference>
<dbReference type="RefSeq" id="WP_221029747.1">
    <property type="nucleotide sequence ID" value="NZ_CP139781.1"/>
</dbReference>